<evidence type="ECO:0000256" key="1">
    <source>
        <dbReference type="SAM" id="Phobius"/>
    </source>
</evidence>
<keyword evidence="1" id="KW-0812">Transmembrane</keyword>
<reference evidence="2 3" key="1">
    <citation type="journal article" date="2013" name="Genome Announc.">
        <title>Complete Genome Sequence of a Chinese Strain of 'Candidatus Liberibacter asiaticus'.</title>
        <authorList>
            <person name="Lin H."/>
            <person name="Han C.S."/>
            <person name="Liu B."/>
            <person name="Lou B."/>
            <person name="Bai X."/>
            <person name="Deng C."/>
            <person name="Civerolo E.L."/>
            <person name="Gupta G."/>
        </authorList>
    </citation>
    <scope>NUCLEOTIDE SEQUENCE [LARGE SCALE GENOMIC DNA]</scope>
    <source>
        <strain evidence="3">gxpsy</strain>
    </source>
</reference>
<name>A0ABN4B2C4_LIBAS</name>
<proteinExistence type="predicted"/>
<feature type="transmembrane region" description="Helical" evidence="1">
    <location>
        <begin position="135"/>
        <end position="154"/>
    </location>
</feature>
<sequence>MDRVEIIAGIITIVLFFAVIAGVSHEFFHLVLMASSSVFVFCFVKRKCESFSDGSVIIPITLKMALYTAAFIAYYFNISSADEDDDYIPMYVPFLTLAVMMTGFCILEASGSFDWEKSILLLVERIWKRKSAQCFIVRIALGLLSYIIVYFLYFKPTRLRRRSRIVLLRCPCFLYLAV</sequence>
<keyword evidence="3" id="KW-1185">Reference proteome</keyword>
<dbReference type="RefSeq" id="WP_015453031.1">
    <property type="nucleotide sequence ID" value="NC_020549.1"/>
</dbReference>
<dbReference type="Proteomes" id="UP000011820">
    <property type="component" value="Chromosome"/>
</dbReference>
<dbReference type="EMBL" id="CP004005">
    <property type="protein sequence ID" value="AGH17436.1"/>
    <property type="molecule type" value="Genomic_DNA"/>
</dbReference>
<keyword evidence="1" id="KW-1133">Transmembrane helix</keyword>
<evidence type="ECO:0000313" key="2">
    <source>
        <dbReference type="EMBL" id="AGH17436.1"/>
    </source>
</evidence>
<evidence type="ECO:0000313" key="3">
    <source>
        <dbReference type="Proteomes" id="UP000011820"/>
    </source>
</evidence>
<gene>
    <name evidence="2" type="ORF">WSI_05395</name>
</gene>
<feature type="transmembrane region" description="Helical" evidence="1">
    <location>
        <begin position="56"/>
        <end position="76"/>
    </location>
</feature>
<keyword evidence="1" id="KW-0472">Membrane</keyword>
<protein>
    <recommendedName>
        <fullName evidence="4">Integral membrane protein</fullName>
    </recommendedName>
</protein>
<accession>A0ABN4B2C4</accession>
<feature type="transmembrane region" description="Helical" evidence="1">
    <location>
        <begin position="88"/>
        <end position="107"/>
    </location>
</feature>
<organism evidence="2 3">
    <name type="scientific">Candidatus Liberibacter asiaticus str. gxpsy</name>
    <dbReference type="NCBI Taxonomy" id="1174529"/>
    <lineage>
        <taxon>Bacteria</taxon>
        <taxon>Pseudomonadati</taxon>
        <taxon>Pseudomonadota</taxon>
        <taxon>Alphaproteobacteria</taxon>
        <taxon>Hyphomicrobiales</taxon>
        <taxon>Rhizobiaceae</taxon>
        <taxon>Liberibacter</taxon>
    </lineage>
</organism>
<evidence type="ECO:0008006" key="4">
    <source>
        <dbReference type="Google" id="ProtNLM"/>
    </source>
</evidence>
<feature type="transmembrane region" description="Helical" evidence="1">
    <location>
        <begin position="5"/>
        <end position="21"/>
    </location>
</feature>